<feature type="domain" description="Core-binding (CB)" evidence="3">
    <location>
        <begin position="173"/>
        <end position="215"/>
    </location>
</feature>
<dbReference type="STRING" id="1798392.A3A79_01815"/>
<name>A0A1F6AI25_9BACT</name>
<dbReference type="EMBL" id="MFJV01000001">
    <property type="protein sequence ID" value="OGG23917.1"/>
    <property type="molecule type" value="Genomic_DNA"/>
</dbReference>
<dbReference type="GO" id="GO:0003677">
    <property type="term" value="F:DNA binding"/>
    <property type="evidence" value="ECO:0007669"/>
    <property type="project" value="UniProtKB-UniRule"/>
</dbReference>
<dbReference type="Gene3D" id="1.10.150.130">
    <property type="match status" value="2"/>
</dbReference>
<dbReference type="Pfam" id="PF02899">
    <property type="entry name" value="Phage_int_SAM_1"/>
    <property type="match status" value="1"/>
</dbReference>
<proteinExistence type="predicted"/>
<comment type="caution">
    <text evidence="4">The sequence shown here is derived from an EMBL/GenBank/DDBJ whole genome shotgun (WGS) entry which is preliminary data.</text>
</comment>
<evidence type="ECO:0000313" key="4">
    <source>
        <dbReference type="EMBL" id="OGG23917.1"/>
    </source>
</evidence>
<dbReference type="Proteomes" id="UP000178759">
    <property type="component" value="Unassembled WGS sequence"/>
</dbReference>
<keyword evidence="1 2" id="KW-0238">DNA-binding</keyword>
<dbReference type="PROSITE" id="PS51900">
    <property type="entry name" value="CB"/>
    <property type="match status" value="2"/>
</dbReference>
<dbReference type="InterPro" id="IPR044068">
    <property type="entry name" value="CB"/>
</dbReference>
<reference evidence="4 5" key="1">
    <citation type="journal article" date="2016" name="Nat. Commun.">
        <title>Thousands of microbial genomes shed light on interconnected biogeochemical processes in an aquifer system.</title>
        <authorList>
            <person name="Anantharaman K."/>
            <person name="Brown C.T."/>
            <person name="Hug L.A."/>
            <person name="Sharon I."/>
            <person name="Castelle C.J."/>
            <person name="Probst A.J."/>
            <person name="Thomas B.C."/>
            <person name="Singh A."/>
            <person name="Wilkins M.J."/>
            <person name="Karaoz U."/>
            <person name="Brodie E.L."/>
            <person name="Williams K.H."/>
            <person name="Hubbard S.S."/>
            <person name="Banfield J.F."/>
        </authorList>
    </citation>
    <scope>NUCLEOTIDE SEQUENCE [LARGE SCALE GENOMIC DNA]</scope>
</reference>
<evidence type="ECO:0000313" key="5">
    <source>
        <dbReference type="Proteomes" id="UP000178759"/>
    </source>
</evidence>
<feature type="domain" description="Core-binding (CB)" evidence="3">
    <location>
        <begin position="53"/>
        <end position="148"/>
    </location>
</feature>
<evidence type="ECO:0000259" key="3">
    <source>
        <dbReference type="PROSITE" id="PS51900"/>
    </source>
</evidence>
<protein>
    <recommendedName>
        <fullName evidence="3">Core-binding (CB) domain-containing protein</fullName>
    </recommendedName>
</protein>
<dbReference type="InterPro" id="IPR011010">
    <property type="entry name" value="DNA_brk_join_enz"/>
</dbReference>
<accession>A0A1F6AI25</accession>
<dbReference type="SUPFAM" id="SSF56349">
    <property type="entry name" value="DNA breaking-rejoining enzymes"/>
    <property type="match status" value="1"/>
</dbReference>
<organism evidence="4 5">
    <name type="scientific">Candidatus Gottesmanbacteria bacterium RIFCSPLOWO2_01_FULL_43_11b</name>
    <dbReference type="NCBI Taxonomy" id="1798392"/>
    <lineage>
        <taxon>Bacteria</taxon>
        <taxon>Candidatus Gottesmaniibacteriota</taxon>
    </lineage>
</organism>
<dbReference type="InterPro" id="IPR004107">
    <property type="entry name" value="Integrase_SAM-like_N"/>
</dbReference>
<evidence type="ECO:0000256" key="1">
    <source>
        <dbReference type="ARBA" id="ARBA00023125"/>
    </source>
</evidence>
<sequence>MRENYSLFLLLPYSLLSLKRTQVHHFPLDTFINNGFTGYMVNKFQTNASNVPYYLNNLEMLFTDFLQQAGSSEKTRKNYKSDANHFLGWFIFKLESADRLPHSHIEFVQRITPRFVEQYKTFLLVNNIPTATINRRLSTIRSFFNFCQTQKWISDSPAKNLATVRSKKLEQSRSQEDILSSFARDLKMEGASRATIKNYVSDVRLFLRWKDIYAV</sequence>
<gene>
    <name evidence="4" type="ORF">A3A79_01815</name>
</gene>
<dbReference type="InterPro" id="IPR010998">
    <property type="entry name" value="Integrase_recombinase_N"/>
</dbReference>
<dbReference type="AlphaFoldDB" id="A0A1F6AI25"/>
<evidence type="ECO:0000256" key="2">
    <source>
        <dbReference type="PROSITE-ProRule" id="PRU01248"/>
    </source>
</evidence>